<protein>
    <submittedName>
        <fullName evidence="3">Uncharacterized protein</fullName>
    </submittedName>
</protein>
<keyword evidence="5" id="KW-1185">Reference proteome</keyword>
<evidence type="ECO:0000313" key="2">
    <source>
        <dbReference type="EMBL" id="CAF3914543.1"/>
    </source>
</evidence>
<comment type="caution">
    <text evidence="3">The sequence shown here is derived from an EMBL/GenBank/DDBJ whole genome shotgun (WGS) entry which is preliminary data.</text>
</comment>
<name>A0A819S0K3_9BILA</name>
<accession>A0A819S0K3</accession>
<gene>
    <name evidence="2" type="ORF">BYL167_LOCUS9166</name>
    <name evidence="1" type="ORF">GIL414_LOCUS6546</name>
    <name evidence="3" type="ORF">OVN521_LOCUS17668</name>
    <name evidence="4" type="ORF">UXM345_LOCUS21776</name>
</gene>
<reference evidence="3" key="1">
    <citation type="submission" date="2021-02" db="EMBL/GenBank/DDBJ databases">
        <authorList>
            <person name="Nowell W R."/>
        </authorList>
    </citation>
    <scope>NUCLEOTIDE SEQUENCE</scope>
</reference>
<dbReference type="EMBL" id="CAJOBG010003101">
    <property type="protein sequence ID" value="CAF4045651.1"/>
    <property type="molecule type" value="Genomic_DNA"/>
</dbReference>
<dbReference type="Proteomes" id="UP000681720">
    <property type="component" value="Unassembled WGS sequence"/>
</dbReference>
<evidence type="ECO:0000313" key="4">
    <source>
        <dbReference type="EMBL" id="CAF4092841.1"/>
    </source>
</evidence>
<dbReference type="EMBL" id="CAJOBH010002598">
    <property type="protein sequence ID" value="CAF3914543.1"/>
    <property type="molecule type" value="Genomic_DNA"/>
</dbReference>
<evidence type="ECO:0000313" key="3">
    <source>
        <dbReference type="EMBL" id="CAF4045651.1"/>
    </source>
</evidence>
<dbReference type="AlphaFoldDB" id="A0A819S0K3"/>
<sequence>MKTLTPQSSRTGFLYDHHASPYDVIDAANIQMSSLFNEGRLDECVHESYTEDVQLWTDEKKLVSGRLELLKYFEDEQPAGSIRDMRTEEVLRLNDKHFIEKAVGKFADDVYNYINLYRFEEDVHMHTLPIERTAVRILADTFAPVHISLPLISHCQSQVSNMPTDTSQATNHFDTGFVVFP</sequence>
<dbReference type="Proteomes" id="UP000681967">
    <property type="component" value="Unassembled WGS sequence"/>
</dbReference>
<evidence type="ECO:0000313" key="1">
    <source>
        <dbReference type="EMBL" id="CAF3900813.1"/>
    </source>
</evidence>
<dbReference type="EMBL" id="CAJOBF010003468">
    <property type="protein sequence ID" value="CAF4092841.1"/>
    <property type="molecule type" value="Genomic_DNA"/>
</dbReference>
<evidence type="ECO:0000313" key="5">
    <source>
        <dbReference type="Proteomes" id="UP000663866"/>
    </source>
</evidence>
<dbReference type="Proteomes" id="UP000663842">
    <property type="component" value="Unassembled WGS sequence"/>
</dbReference>
<proteinExistence type="predicted"/>
<organism evidence="3 5">
    <name type="scientific">Rotaria magnacalcarata</name>
    <dbReference type="NCBI Taxonomy" id="392030"/>
    <lineage>
        <taxon>Eukaryota</taxon>
        <taxon>Metazoa</taxon>
        <taxon>Spiralia</taxon>
        <taxon>Gnathifera</taxon>
        <taxon>Rotifera</taxon>
        <taxon>Eurotatoria</taxon>
        <taxon>Bdelloidea</taxon>
        <taxon>Philodinida</taxon>
        <taxon>Philodinidae</taxon>
        <taxon>Rotaria</taxon>
    </lineage>
</organism>
<dbReference type="Proteomes" id="UP000663866">
    <property type="component" value="Unassembled WGS sequence"/>
</dbReference>
<dbReference type="EMBL" id="CAJOBJ010001879">
    <property type="protein sequence ID" value="CAF3900813.1"/>
    <property type="molecule type" value="Genomic_DNA"/>
</dbReference>